<dbReference type="EMBL" id="CP126663">
    <property type="protein sequence ID" value="WKA06061.1"/>
    <property type="molecule type" value="Genomic_DNA"/>
</dbReference>
<evidence type="ECO:0000313" key="12">
    <source>
        <dbReference type="EMBL" id="WKA06061.1"/>
    </source>
</evidence>
<dbReference type="InterPro" id="IPR057080">
    <property type="entry name" value="PH_SMPa"/>
</dbReference>
<comment type="subcellular location">
    <subcellularLocation>
        <location evidence="1">Endoplasmic reticulum membrane</location>
    </subcellularLocation>
</comment>
<gene>
    <name evidence="12" type="ORF">VitviT2T_023986</name>
</gene>
<keyword evidence="13" id="KW-1185">Reference proteome</keyword>
<keyword evidence="3" id="KW-0812">Transmembrane</keyword>
<keyword evidence="7" id="KW-0446">Lipid-binding</keyword>
<protein>
    <recommendedName>
        <fullName evidence="14">SMP-LTD domain-containing protein</fullName>
    </recommendedName>
</protein>
<feature type="region of interest" description="Disordered" evidence="9">
    <location>
        <begin position="639"/>
        <end position="725"/>
    </location>
</feature>
<feature type="compositionally biased region" description="Basic and acidic residues" evidence="9">
    <location>
        <begin position="651"/>
        <end position="675"/>
    </location>
</feature>
<evidence type="ECO:0000259" key="10">
    <source>
        <dbReference type="PROSITE" id="PS50003"/>
    </source>
</evidence>
<proteinExistence type="predicted"/>
<feature type="compositionally biased region" description="Polar residues" evidence="9">
    <location>
        <begin position="290"/>
        <end position="328"/>
    </location>
</feature>
<organism evidence="12 13">
    <name type="scientific">Vitis vinifera</name>
    <name type="common">Grape</name>
    <dbReference type="NCBI Taxonomy" id="29760"/>
    <lineage>
        <taxon>Eukaryota</taxon>
        <taxon>Viridiplantae</taxon>
        <taxon>Streptophyta</taxon>
        <taxon>Embryophyta</taxon>
        <taxon>Tracheophyta</taxon>
        <taxon>Spermatophyta</taxon>
        <taxon>Magnoliopsida</taxon>
        <taxon>eudicotyledons</taxon>
        <taxon>Gunneridae</taxon>
        <taxon>Pentapetalae</taxon>
        <taxon>rosids</taxon>
        <taxon>Vitales</taxon>
        <taxon>Vitaceae</taxon>
        <taxon>Viteae</taxon>
        <taxon>Vitis</taxon>
    </lineage>
</organism>
<dbReference type="CDD" id="cd21675">
    <property type="entry name" value="SMP_TEX2"/>
    <property type="match status" value="1"/>
</dbReference>
<keyword evidence="8" id="KW-0472">Membrane</keyword>
<reference evidence="12 13" key="1">
    <citation type="journal article" date="2023" name="Hortic Res">
        <title>The complete reference genome for grapevine (Vitis vinifera L.) genetics and breeding.</title>
        <authorList>
            <person name="Shi X."/>
            <person name="Cao S."/>
            <person name="Wang X."/>
            <person name="Huang S."/>
            <person name="Wang Y."/>
            <person name="Liu Z."/>
            <person name="Liu W."/>
            <person name="Leng X."/>
            <person name="Peng Y."/>
            <person name="Wang N."/>
            <person name="Wang Y."/>
            <person name="Ma Z."/>
            <person name="Xu X."/>
            <person name="Zhang F."/>
            <person name="Xue H."/>
            <person name="Zhong H."/>
            <person name="Wang Y."/>
            <person name="Zhang K."/>
            <person name="Velt A."/>
            <person name="Avia K."/>
            <person name="Holtgrawe D."/>
            <person name="Grimplet J."/>
            <person name="Matus J.T."/>
            <person name="Ware D."/>
            <person name="Wu X."/>
            <person name="Wang H."/>
            <person name="Liu C."/>
            <person name="Fang Y."/>
            <person name="Rustenholz C."/>
            <person name="Cheng Z."/>
            <person name="Xiao H."/>
            <person name="Zhou Y."/>
        </authorList>
    </citation>
    <scope>NUCLEOTIDE SEQUENCE [LARGE SCALE GENOMIC DNA]</scope>
    <source>
        <strain evidence="13">cv. Pinot noir / PN40024</strain>
        <tissue evidence="12">Leaf</tissue>
    </source>
</reference>
<evidence type="ECO:0000256" key="1">
    <source>
        <dbReference type="ARBA" id="ARBA00004586"/>
    </source>
</evidence>
<name>A0ABY9DI56_VITVI</name>
<dbReference type="PROSITE" id="PS50003">
    <property type="entry name" value="PH_DOMAIN"/>
    <property type="match status" value="1"/>
</dbReference>
<dbReference type="InterPro" id="IPR031468">
    <property type="entry name" value="SMP_LBD"/>
</dbReference>
<evidence type="ECO:0000259" key="11">
    <source>
        <dbReference type="PROSITE" id="PS51847"/>
    </source>
</evidence>
<dbReference type="SUPFAM" id="SSF50729">
    <property type="entry name" value="PH domain-like"/>
    <property type="match status" value="1"/>
</dbReference>
<evidence type="ECO:0000256" key="9">
    <source>
        <dbReference type="SAM" id="MobiDB-lite"/>
    </source>
</evidence>
<evidence type="ECO:0000256" key="6">
    <source>
        <dbReference type="ARBA" id="ARBA00023055"/>
    </source>
</evidence>
<dbReference type="InterPro" id="IPR001849">
    <property type="entry name" value="PH_domain"/>
</dbReference>
<feature type="region of interest" description="Disordered" evidence="9">
    <location>
        <begin position="272"/>
        <end position="331"/>
    </location>
</feature>
<dbReference type="SMART" id="SM00233">
    <property type="entry name" value="PH"/>
    <property type="match status" value="1"/>
</dbReference>
<dbReference type="PANTHER" id="PTHR13466">
    <property type="entry name" value="TEX2 PROTEIN-RELATED"/>
    <property type="match status" value="1"/>
</dbReference>
<evidence type="ECO:0000256" key="2">
    <source>
        <dbReference type="ARBA" id="ARBA00022448"/>
    </source>
</evidence>
<feature type="compositionally biased region" description="Low complexity" evidence="9">
    <location>
        <begin position="279"/>
        <end position="289"/>
    </location>
</feature>
<dbReference type="Pfam" id="PF23065">
    <property type="entry name" value="PH_SMPa"/>
    <property type="match status" value="1"/>
</dbReference>
<evidence type="ECO:0000256" key="7">
    <source>
        <dbReference type="ARBA" id="ARBA00023121"/>
    </source>
</evidence>
<feature type="compositionally biased region" description="Low complexity" evidence="9">
    <location>
        <begin position="687"/>
        <end position="706"/>
    </location>
</feature>
<keyword evidence="2" id="KW-0813">Transport</keyword>
<keyword evidence="5" id="KW-1133">Transmembrane helix</keyword>
<keyword evidence="6" id="KW-0445">Lipid transport</keyword>
<evidence type="ECO:0000256" key="4">
    <source>
        <dbReference type="ARBA" id="ARBA00022824"/>
    </source>
</evidence>
<evidence type="ECO:0008006" key="14">
    <source>
        <dbReference type="Google" id="ProtNLM"/>
    </source>
</evidence>
<dbReference type="Proteomes" id="UP001227230">
    <property type="component" value="Chromosome 16"/>
</dbReference>
<feature type="compositionally biased region" description="Polar residues" evidence="9">
    <location>
        <begin position="639"/>
        <end position="648"/>
    </location>
</feature>
<feature type="domain" description="SMP-LTD" evidence="11">
    <location>
        <begin position="333"/>
        <end position="609"/>
    </location>
</feature>
<evidence type="ECO:0000256" key="5">
    <source>
        <dbReference type="ARBA" id="ARBA00022989"/>
    </source>
</evidence>
<evidence type="ECO:0000256" key="8">
    <source>
        <dbReference type="ARBA" id="ARBA00023136"/>
    </source>
</evidence>
<keyword evidence="4" id="KW-0256">Endoplasmic reticulum</keyword>
<accession>A0ABY9DI56</accession>
<sequence>MMFTLFVGFLLGAFTILLVQVLGLLLLIGRLGHGRKQDSESPLLTRDLDLHQSLDSAYKKQGVIWILEPEKVPTFPQIGKIQRDAKKKKEILEVFPMRKYARIKDRSLILTESDGSYTAIPLKGCTIVAVSATDLPSKKWAKKYPIKVESKTLEIYNGSKTFYLYLETSWEKESWCKALRLASSNDKDRLSWHFKLSEDFSGYLTSLNGGYASFMKTSIGFCAEPIDRESRQDGSSSKVRHFLKKLTKKASRINVENKASWASLPAREDRKISERSRSLQHSVSASSSSQGAITGKTLNSSSEENMVPPSSSTVTHSGSQNHMSINSDTDPEDKFSVDEGMLCWNLLISRLFFDAKRSEEIKSFLQARIQSTLSNMRTPSYIGEITCTNIRPGNLPPYIHGIRVLPMDMTEAWAFEIDIEYSGGLVLDIETRLEVHELDLQKGLVDSNLESSSVEEVTSDLLEGFEHYGKQLNLSEGTVNVTEHKDEGDPKLVVEGIKSSRSTTRTSIPVSRWKSIVNAVARHVPQVPLAMAIRVTSLRGTVRLHIKPPPSDRLWFGFSSMPDIDFHLESSIGEHKITISHIVLFLTNRFKAAIRDTLVLPNCESVCIPWMLAEKDDWVQRNVAPFIWINQEAVTDANTMRDVPSSQPVEVKTKNESSRGTTKDHPESKYEKPKSGEYVTKPVSEPSDALSSLNSDDLSTLRSRSLQESQTALLRNDEPQETCQSSRWESLDCQSLSGSEVTAEEQNHTIEESDTRPKRMGRKARMLDLGKKMGEKLEEKRRNIEEKGRNIVERMRGP</sequence>
<dbReference type="PROSITE" id="PS51847">
    <property type="entry name" value="SMP"/>
    <property type="match status" value="1"/>
</dbReference>
<dbReference type="PANTHER" id="PTHR13466:SF0">
    <property type="entry name" value="SMP-LTD DOMAIN-CONTAINING PROTEIN"/>
    <property type="match status" value="1"/>
</dbReference>
<evidence type="ECO:0000256" key="3">
    <source>
        <dbReference type="ARBA" id="ARBA00022692"/>
    </source>
</evidence>
<evidence type="ECO:0000313" key="13">
    <source>
        <dbReference type="Proteomes" id="UP001227230"/>
    </source>
</evidence>
<feature type="domain" description="PH" evidence="10">
    <location>
        <begin position="74"/>
        <end position="184"/>
    </location>
</feature>
<feature type="compositionally biased region" description="Basic and acidic residues" evidence="9">
    <location>
        <begin position="745"/>
        <end position="757"/>
    </location>
</feature>
<dbReference type="Gene3D" id="2.30.29.30">
    <property type="entry name" value="Pleckstrin-homology domain (PH domain)/Phosphotyrosine-binding domain (PTB)"/>
    <property type="match status" value="1"/>
</dbReference>
<dbReference type="InterPro" id="IPR011993">
    <property type="entry name" value="PH-like_dom_sf"/>
</dbReference>
<feature type="region of interest" description="Disordered" evidence="9">
    <location>
        <begin position="737"/>
        <end position="761"/>
    </location>
</feature>